<sequence length="125" mass="14941">MQHIDTKHQSYCMNSQTVPLMTLDQIIVSKFNGKVVMFCKLIIAKSFSLKIIEYSASVCANRFVTCYSTVILLSEVERNRYYCMDDRHSRENRVLTFHLARIEYARLRMTVIHLHKYSQHWRRYA</sequence>
<evidence type="ECO:0000313" key="1">
    <source>
        <dbReference type="EMBL" id="KRY81382.1"/>
    </source>
</evidence>
<reference evidence="1 2" key="1">
    <citation type="submission" date="2015-01" db="EMBL/GenBank/DDBJ databases">
        <title>Evolution of Trichinella species and genotypes.</title>
        <authorList>
            <person name="Korhonen P.K."/>
            <person name="Edoardo P."/>
            <person name="Giuseppe L.R."/>
            <person name="Gasser R.B."/>
        </authorList>
    </citation>
    <scope>NUCLEOTIDE SEQUENCE [LARGE SCALE GENOMIC DNA]</scope>
    <source>
        <strain evidence="1">ISS470</strain>
    </source>
</reference>
<accession>A0A0V1F5D4</accession>
<dbReference type="EMBL" id="JYDT01000235">
    <property type="protein sequence ID" value="KRY81382.1"/>
    <property type="molecule type" value="Genomic_DNA"/>
</dbReference>
<name>A0A0V1F5D4_TRIPS</name>
<proteinExistence type="predicted"/>
<evidence type="ECO:0000313" key="2">
    <source>
        <dbReference type="Proteomes" id="UP000054995"/>
    </source>
</evidence>
<organism evidence="1 2">
    <name type="scientific">Trichinella pseudospiralis</name>
    <name type="common">Parasitic roundworm</name>
    <dbReference type="NCBI Taxonomy" id="6337"/>
    <lineage>
        <taxon>Eukaryota</taxon>
        <taxon>Metazoa</taxon>
        <taxon>Ecdysozoa</taxon>
        <taxon>Nematoda</taxon>
        <taxon>Enoplea</taxon>
        <taxon>Dorylaimia</taxon>
        <taxon>Trichinellida</taxon>
        <taxon>Trichinellidae</taxon>
        <taxon>Trichinella</taxon>
    </lineage>
</organism>
<dbReference type="Proteomes" id="UP000054995">
    <property type="component" value="Unassembled WGS sequence"/>
</dbReference>
<gene>
    <name evidence="1" type="ORF">T4D_10655</name>
</gene>
<protein>
    <submittedName>
        <fullName evidence="1">Uncharacterized protein</fullName>
    </submittedName>
</protein>
<dbReference type="AlphaFoldDB" id="A0A0V1F5D4"/>
<comment type="caution">
    <text evidence="1">The sequence shown here is derived from an EMBL/GenBank/DDBJ whole genome shotgun (WGS) entry which is preliminary data.</text>
</comment>
<keyword evidence="2" id="KW-1185">Reference proteome</keyword>